<evidence type="ECO:0000259" key="2">
    <source>
        <dbReference type="Pfam" id="PF02205"/>
    </source>
</evidence>
<feature type="compositionally biased region" description="Basic and acidic residues" evidence="1">
    <location>
        <begin position="1"/>
        <end position="16"/>
    </location>
</feature>
<accession>A0A6P7SQ66</accession>
<feature type="domain" description="WH2" evidence="2">
    <location>
        <begin position="13"/>
        <end position="30"/>
    </location>
</feature>
<sequence>MPAEYDLKEKQKEIHKGTKLRKAVTNDRSAPVVGKKSNDSLPRGGGGFPPNNIGGMAGELFPGEIPKLQNKGQKQRIPASISSRKPVRLPNGPTNQTDFRSQLNKNVSNCGSVINDNKTLPQRNVPATCKSQPPTPHFVNTSNDINNNITNNNHSVNVNTTRSPSQHTAGSIAMNVGGGRRMPGAHPPPPPGRPPSLLNN</sequence>
<feature type="region of interest" description="Disordered" evidence="1">
    <location>
        <begin position="114"/>
        <end position="134"/>
    </location>
</feature>
<keyword evidence="3" id="KW-1185">Reference proteome</keyword>
<dbReference type="KEGG" id="osn:115215489"/>
<gene>
    <name evidence="4" type="primary">LOC115215489</name>
</gene>
<dbReference type="Proteomes" id="UP000515154">
    <property type="component" value="Linkage group LG9"/>
</dbReference>
<protein>
    <submittedName>
        <fullName evidence="4">WAS/WASL-interacting protein family member 1-like</fullName>
    </submittedName>
</protein>
<evidence type="ECO:0000313" key="3">
    <source>
        <dbReference type="Proteomes" id="UP000515154"/>
    </source>
</evidence>
<reference evidence="4" key="1">
    <citation type="submission" date="2025-08" db="UniProtKB">
        <authorList>
            <consortium name="RefSeq"/>
        </authorList>
    </citation>
    <scope>IDENTIFICATION</scope>
</reference>
<dbReference type="Pfam" id="PF02205">
    <property type="entry name" value="WH2"/>
    <property type="match status" value="1"/>
</dbReference>
<dbReference type="InterPro" id="IPR003124">
    <property type="entry name" value="WH2_dom"/>
</dbReference>
<evidence type="ECO:0000313" key="4">
    <source>
        <dbReference type="RefSeq" id="XP_029640512.1"/>
    </source>
</evidence>
<organism evidence="3 4">
    <name type="scientific">Octopus sinensis</name>
    <name type="common">East Asian common octopus</name>
    <dbReference type="NCBI Taxonomy" id="2607531"/>
    <lineage>
        <taxon>Eukaryota</taxon>
        <taxon>Metazoa</taxon>
        <taxon>Spiralia</taxon>
        <taxon>Lophotrochozoa</taxon>
        <taxon>Mollusca</taxon>
        <taxon>Cephalopoda</taxon>
        <taxon>Coleoidea</taxon>
        <taxon>Octopodiformes</taxon>
        <taxon>Octopoda</taxon>
        <taxon>Incirrata</taxon>
        <taxon>Octopodidae</taxon>
        <taxon>Octopus</taxon>
    </lineage>
</organism>
<feature type="region of interest" description="Disordered" evidence="1">
    <location>
        <begin position="160"/>
        <end position="200"/>
    </location>
</feature>
<name>A0A6P7SQ66_9MOLL</name>
<feature type="compositionally biased region" description="Polar residues" evidence="1">
    <location>
        <begin position="92"/>
        <end position="101"/>
    </location>
</feature>
<feature type="region of interest" description="Disordered" evidence="1">
    <location>
        <begin position="1"/>
        <end position="101"/>
    </location>
</feature>
<evidence type="ECO:0000256" key="1">
    <source>
        <dbReference type="SAM" id="MobiDB-lite"/>
    </source>
</evidence>
<dbReference type="GO" id="GO:0003779">
    <property type="term" value="F:actin binding"/>
    <property type="evidence" value="ECO:0007669"/>
    <property type="project" value="InterPro"/>
</dbReference>
<feature type="compositionally biased region" description="Pro residues" evidence="1">
    <location>
        <begin position="185"/>
        <end position="194"/>
    </location>
</feature>
<dbReference type="RefSeq" id="XP_029640512.1">
    <property type="nucleotide sequence ID" value="XM_029784652.1"/>
</dbReference>
<dbReference type="AlphaFoldDB" id="A0A6P7SQ66"/>
<proteinExistence type="predicted"/>